<dbReference type="PANTHER" id="PTHR43877:SF1">
    <property type="entry name" value="ACETYLTRANSFERASE"/>
    <property type="match status" value="1"/>
</dbReference>
<proteinExistence type="predicted"/>
<dbReference type="Gene3D" id="3.40.630.30">
    <property type="match status" value="1"/>
</dbReference>
<keyword evidence="2" id="KW-0012">Acyltransferase</keyword>
<keyword evidence="5" id="KW-1185">Reference proteome</keyword>
<dbReference type="GO" id="GO:0016747">
    <property type="term" value="F:acyltransferase activity, transferring groups other than amino-acyl groups"/>
    <property type="evidence" value="ECO:0007669"/>
    <property type="project" value="InterPro"/>
</dbReference>
<accession>A0A211ZNY3</accession>
<dbReference type="OrthoDB" id="3389160at2"/>
<evidence type="ECO:0000256" key="2">
    <source>
        <dbReference type="ARBA" id="ARBA00023315"/>
    </source>
</evidence>
<dbReference type="EMBL" id="NHON01000017">
    <property type="protein sequence ID" value="OWJ66993.1"/>
    <property type="molecule type" value="Genomic_DNA"/>
</dbReference>
<dbReference type="SUPFAM" id="SSF55729">
    <property type="entry name" value="Acyl-CoA N-acyltransferases (Nat)"/>
    <property type="match status" value="1"/>
</dbReference>
<dbReference type="InterPro" id="IPR016181">
    <property type="entry name" value="Acyl_CoA_acyltransferase"/>
</dbReference>
<reference evidence="5" key="1">
    <citation type="submission" date="2017-05" db="EMBL/GenBank/DDBJ databases">
        <authorList>
            <person name="Macchi M."/>
            <person name="Festa S."/>
            <person name="Coppotelli B.M."/>
            <person name="Morelli I.S."/>
        </authorList>
    </citation>
    <scope>NUCLEOTIDE SEQUENCE [LARGE SCALE GENOMIC DNA]</scope>
    <source>
        <strain evidence="5">I</strain>
    </source>
</reference>
<dbReference type="InterPro" id="IPR000182">
    <property type="entry name" value="GNAT_dom"/>
</dbReference>
<sequence>MDIRPATAADAPALAPLMAELGYPTAAEEMAARLEALRGRTDFATFVAEADGAVAGMVGVTVSPSLYRSDLLGAIVALVVSSEFRGRGIAARLVERGEQWLRDAGARRATVNPSTHRQDAHRLYERLGYEPTGVRFSKALD</sequence>
<organism evidence="4 5">
    <name type="scientific">Inquilinus limosus</name>
    <dbReference type="NCBI Taxonomy" id="171674"/>
    <lineage>
        <taxon>Bacteria</taxon>
        <taxon>Pseudomonadati</taxon>
        <taxon>Pseudomonadota</taxon>
        <taxon>Alphaproteobacteria</taxon>
        <taxon>Rhodospirillales</taxon>
        <taxon>Rhodospirillaceae</taxon>
        <taxon>Inquilinus</taxon>
    </lineage>
</organism>
<dbReference type="Pfam" id="PF00583">
    <property type="entry name" value="Acetyltransf_1"/>
    <property type="match status" value="1"/>
</dbReference>
<name>A0A211ZNY3_9PROT</name>
<evidence type="ECO:0000256" key="1">
    <source>
        <dbReference type="ARBA" id="ARBA00022679"/>
    </source>
</evidence>
<dbReference type="CDD" id="cd04301">
    <property type="entry name" value="NAT_SF"/>
    <property type="match status" value="1"/>
</dbReference>
<dbReference type="InterPro" id="IPR050832">
    <property type="entry name" value="Bact_Acetyltransf"/>
</dbReference>
<evidence type="ECO:0000259" key="3">
    <source>
        <dbReference type="PROSITE" id="PS51186"/>
    </source>
</evidence>
<dbReference type="AlphaFoldDB" id="A0A211ZNY3"/>
<gene>
    <name evidence="4" type="ORF">BWR60_12005</name>
</gene>
<dbReference type="Proteomes" id="UP000196655">
    <property type="component" value="Unassembled WGS sequence"/>
</dbReference>
<feature type="domain" description="N-acetyltransferase" evidence="3">
    <location>
        <begin position="1"/>
        <end position="141"/>
    </location>
</feature>
<dbReference type="RefSeq" id="WP_088151261.1">
    <property type="nucleotide sequence ID" value="NZ_NHON01000017.1"/>
</dbReference>
<evidence type="ECO:0000313" key="4">
    <source>
        <dbReference type="EMBL" id="OWJ66993.1"/>
    </source>
</evidence>
<evidence type="ECO:0000313" key="5">
    <source>
        <dbReference type="Proteomes" id="UP000196655"/>
    </source>
</evidence>
<keyword evidence="1" id="KW-0808">Transferase</keyword>
<comment type="caution">
    <text evidence="4">The sequence shown here is derived from an EMBL/GenBank/DDBJ whole genome shotgun (WGS) entry which is preliminary data.</text>
</comment>
<dbReference type="PANTHER" id="PTHR43877">
    <property type="entry name" value="AMINOALKYLPHOSPHONATE N-ACETYLTRANSFERASE-RELATED-RELATED"/>
    <property type="match status" value="1"/>
</dbReference>
<dbReference type="PROSITE" id="PS51186">
    <property type="entry name" value="GNAT"/>
    <property type="match status" value="1"/>
</dbReference>
<dbReference type="STRING" id="1122125.GCA_000423185_00105"/>
<protein>
    <recommendedName>
        <fullName evidence="3">N-acetyltransferase domain-containing protein</fullName>
    </recommendedName>
</protein>